<organism evidence="3 4">
    <name type="scientific">Rhizobium phage vB_RglS_P106B</name>
    <dbReference type="NCBI Taxonomy" id="1458697"/>
    <lineage>
        <taxon>Viruses</taxon>
        <taxon>Duplodnaviria</taxon>
        <taxon>Heunggongvirae</taxon>
        <taxon>Uroviricota</taxon>
        <taxon>Caudoviricetes</taxon>
        <taxon>Rigallicvirus</taxon>
        <taxon>Rigallicvirus P106B</taxon>
    </lineage>
</organism>
<dbReference type="KEGG" id="vg:18502984"/>
<dbReference type="GeneID" id="18502984"/>
<protein>
    <submittedName>
        <fullName evidence="3">Tail collar domain-containing protein</fullName>
    </submittedName>
</protein>
<evidence type="ECO:0000313" key="3">
    <source>
        <dbReference type="EMBL" id="AHJ10721.1"/>
    </source>
</evidence>
<evidence type="ECO:0000259" key="2">
    <source>
        <dbReference type="Pfam" id="PF07484"/>
    </source>
</evidence>
<dbReference type="Gene3D" id="3.90.1340.10">
    <property type="entry name" value="Phage tail collar domain"/>
    <property type="match status" value="1"/>
</dbReference>
<gene>
    <name evidence="3" type="ORF">P106B_38</name>
</gene>
<feature type="region of interest" description="Disordered" evidence="1">
    <location>
        <begin position="268"/>
        <end position="306"/>
    </location>
</feature>
<feature type="compositionally biased region" description="Polar residues" evidence="1">
    <location>
        <begin position="269"/>
        <end position="278"/>
    </location>
</feature>
<sequence>MTQFDFGTINPTLKNGTDLASDLNQFRDALLTLHSGSARPSYVQPGMQWIDNSTPTKWKLNLYDGTDDILIGTFDTTNNFFKAANTRQEVTKTAAYTLVSDDQFVAILMNSASVVATGLPAVASSNSEFYFVRNIGTAITNIDPNGSEQIEGTTLLPLPPGASAWIWPNAAKTAWRATVVYPETYFAKSSDDVGKVHTCAFTAVPAGTMECNGAAVSRTVYSGLYAKLGTTWGVGDGSTTFNLPDFRGEFLRGWDNSRGVDSGRVFGSAQGQDMQPHNHTVDPPSTTTSDNTHNHTGTAANAGAHNHGMNLFTSGTAQARPMPASGQIGSNTELNTDTDGEHSHALTINNNTHNHTVNIGSFASGTSGTTETRPRNKTVMYVIVY</sequence>
<dbReference type="InterPro" id="IPR037053">
    <property type="entry name" value="Phage_tail_collar_dom_sf"/>
</dbReference>
<dbReference type="RefSeq" id="YP_009005964.1">
    <property type="nucleotide sequence ID" value="NC_023566.1"/>
</dbReference>
<dbReference type="InterPro" id="IPR011083">
    <property type="entry name" value="Phage_tail_collar_dom"/>
</dbReference>
<accession>W6EKG4</accession>
<dbReference type="SUPFAM" id="SSF88874">
    <property type="entry name" value="Receptor-binding domain of short tail fibre protein gp12"/>
    <property type="match status" value="1"/>
</dbReference>
<reference evidence="3 4" key="1">
    <citation type="journal article" date="2015" name="Microbiology">
        <title>Genomic and phenotypic characterization of Rhizobium gallicum phage vB_RglS_P106B.</title>
        <authorList>
            <person name="Halmillawewa A.P."/>
            <person name="Restrepo-Cordoba M."/>
            <person name="Yost C.K."/>
            <person name="Hynes M.F."/>
        </authorList>
    </citation>
    <scope>NUCLEOTIDE SEQUENCE [LARGE SCALE GENOMIC DNA]</scope>
</reference>
<dbReference type="Pfam" id="PF07484">
    <property type="entry name" value="Collar"/>
    <property type="match status" value="1"/>
</dbReference>
<evidence type="ECO:0000313" key="4">
    <source>
        <dbReference type="Proteomes" id="UP000019367"/>
    </source>
</evidence>
<proteinExistence type="predicted"/>
<feature type="domain" description="Phage tail collar" evidence="2">
    <location>
        <begin position="194"/>
        <end position="251"/>
    </location>
</feature>
<dbReference type="OrthoDB" id="3294at10239"/>
<dbReference type="EMBL" id="KF977490">
    <property type="protein sequence ID" value="AHJ10721.1"/>
    <property type="molecule type" value="Genomic_DNA"/>
</dbReference>
<evidence type="ECO:0000256" key="1">
    <source>
        <dbReference type="SAM" id="MobiDB-lite"/>
    </source>
</evidence>
<feature type="compositionally biased region" description="Low complexity" evidence="1">
    <location>
        <begin position="282"/>
        <end position="306"/>
    </location>
</feature>
<dbReference type="Proteomes" id="UP000019367">
    <property type="component" value="Segment"/>
</dbReference>
<name>W6EKG4_9CAUD</name>
<keyword evidence="4" id="KW-1185">Reference proteome</keyword>